<organism evidence="2 3">
    <name type="scientific">Flavobacterium croceum DSM 17960</name>
    <dbReference type="NCBI Taxonomy" id="1121886"/>
    <lineage>
        <taxon>Bacteria</taxon>
        <taxon>Pseudomonadati</taxon>
        <taxon>Bacteroidota</taxon>
        <taxon>Flavobacteriia</taxon>
        <taxon>Flavobacteriales</taxon>
        <taxon>Flavobacteriaceae</taxon>
        <taxon>Flavobacterium</taxon>
    </lineage>
</organism>
<dbReference type="Proteomes" id="UP000237056">
    <property type="component" value="Unassembled WGS sequence"/>
</dbReference>
<name>A0A2S4N676_9FLAO</name>
<dbReference type="OrthoDB" id="638836at2"/>
<dbReference type="AlphaFoldDB" id="A0A2S4N676"/>
<accession>A0A2S4N676</accession>
<keyword evidence="3" id="KW-1185">Reference proteome</keyword>
<feature type="chain" id="PRO_5015472538" description="Porin" evidence="1">
    <location>
        <begin position="23"/>
        <end position="471"/>
    </location>
</feature>
<keyword evidence="1" id="KW-0732">Signal</keyword>
<protein>
    <recommendedName>
        <fullName evidence="4">Porin</fullName>
    </recommendedName>
</protein>
<evidence type="ECO:0008006" key="4">
    <source>
        <dbReference type="Google" id="ProtNLM"/>
    </source>
</evidence>
<comment type="caution">
    <text evidence="2">The sequence shown here is derived from an EMBL/GenBank/DDBJ whole genome shotgun (WGS) entry which is preliminary data.</text>
</comment>
<evidence type="ECO:0000313" key="2">
    <source>
        <dbReference type="EMBL" id="POS01225.1"/>
    </source>
</evidence>
<gene>
    <name evidence="2" type="ORF">Q361_11226</name>
</gene>
<feature type="signal peptide" evidence="1">
    <location>
        <begin position="1"/>
        <end position="22"/>
    </location>
</feature>
<evidence type="ECO:0000256" key="1">
    <source>
        <dbReference type="SAM" id="SignalP"/>
    </source>
</evidence>
<proteinExistence type="predicted"/>
<sequence length="471" mass="52267">MRTFIKISTLALAFGLTTTMQAQVTFGNMQNMISRDKNGINQFDVKKDNVEYKGLSVDLGAAFALQFQALNSFNGHENLPAPIANYRLNGLENQINLPTANMTFGAQLADGVRVNLDLYLAARHHNETWVKGGYLQIDKLDFIKKDFLAGFMKYATIKIGQMENNYGDAHFRRSDNGSALVNPFIESNIMDSFTTEPGVEVYYNRSGFVSMLGVTNSKLNQNVNEIVASAPTASAPNPNTTVSPTFLAKFGYDKQVDKDLRIRFTGSLYHCANTSGNLYSSERAGSRYYYVMSHQTYTGTTGLVYNNATLNADGTSTDALAGNATTGRFNPAFGNWARSYMFNPFVKYKGLEFFGTFEIATGGDKKGVDEKRTVNQYTADLLYRFGASENFYLGARYGTVSGKLANADTDSITINRIEASAGWFMTKNILAKLAYINQNYKNFKQFDAKGNPNDLYQGKFDGLMFEAVITF</sequence>
<evidence type="ECO:0000313" key="3">
    <source>
        <dbReference type="Proteomes" id="UP000237056"/>
    </source>
</evidence>
<dbReference type="EMBL" id="PQNY01000012">
    <property type="protein sequence ID" value="POS01225.1"/>
    <property type="molecule type" value="Genomic_DNA"/>
</dbReference>
<dbReference type="RefSeq" id="WP_103726608.1">
    <property type="nucleotide sequence ID" value="NZ_PQNY01000012.1"/>
</dbReference>
<reference evidence="2 3" key="1">
    <citation type="submission" date="2018-01" db="EMBL/GenBank/DDBJ databases">
        <title>Genomic Encyclopedia of Type Strains, Phase I: the one thousand microbial genomes (KMG-I) project.</title>
        <authorList>
            <person name="Goeker M."/>
        </authorList>
    </citation>
    <scope>NUCLEOTIDE SEQUENCE [LARGE SCALE GENOMIC DNA]</scope>
    <source>
        <strain evidence="2 3">DSM 17960</strain>
    </source>
</reference>